<name>A0A836B4G0_9CHLO</name>
<dbReference type="Proteomes" id="UP000613740">
    <property type="component" value="Unassembled WGS sequence"/>
</dbReference>
<dbReference type="OrthoDB" id="542058at2759"/>
<feature type="compositionally biased region" description="Low complexity" evidence="1">
    <location>
        <begin position="349"/>
        <end position="375"/>
    </location>
</feature>
<dbReference type="AlphaFoldDB" id="A0A836B4G0"/>
<reference evidence="2" key="1">
    <citation type="journal article" date="2020" name="bioRxiv">
        <title>Comparative genomics of Chlamydomonas.</title>
        <authorList>
            <person name="Craig R.J."/>
            <person name="Hasan A.R."/>
            <person name="Ness R.W."/>
            <person name="Keightley P.D."/>
        </authorList>
    </citation>
    <scope>NUCLEOTIDE SEQUENCE</scope>
    <source>
        <strain evidence="2">CCAP 11/173</strain>
    </source>
</reference>
<feature type="compositionally biased region" description="Low complexity" evidence="1">
    <location>
        <begin position="625"/>
        <end position="635"/>
    </location>
</feature>
<evidence type="ECO:0000313" key="3">
    <source>
        <dbReference type="Proteomes" id="UP000613740"/>
    </source>
</evidence>
<feature type="compositionally biased region" description="Gly residues" evidence="1">
    <location>
        <begin position="376"/>
        <end position="386"/>
    </location>
</feature>
<evidence type="ECO:0000256" key="1">
    <source>
        <dbReference type="SAM" id="MobiDB-lite"/>
    </source>
</evidence>
<gene>
    <name evidence="2" type="ORF">HYH02_008148</name>
</gene>
<feature type="compositionally biased region" description="Low complexity" evidence="1">
    <location>
        <begin position="571"/>
        <end position="587"/>
    </location>
</feature>
<feature type="region of interest" description="Disordered" evidence="1">
    <location>
        <begin position="349"/>
        <end position="390"/>
    </location>
</feature>
<feature type="region of interest" description="Disordered" evidence="1">
    <location>
        <begin position="473"/>
        <end position="492"/>
    </location>
</feature>
<keyword evidence="3" id="KW-1185">Reference proteome</keyword>
<protein>
    <submittedName>
        <fullName evidence="2">Uncharacterized protein</fullName>
    </submittedName>
</protein>
<proteinExistence type="predicted"/>
<feature type="region of interest" description="Disordered" evidence="1">
    <location>
        <begin position="541"/>
        <end position="677"/>
    </location>
</feature>
<sequence>MLPAFSKCVLGSWGLRATPAFARPLYTAGLAERASALSSNEPAIVDYRQLLALNTRGIALPSIARGWDTATLDSELRHATATQLGSAANGKDVPTAVQRELARRHGIQLPVGACRHTAATRLATVLPPPIRHLAVLYGVLEYNGAVPPSAAAARQLLKEGAQARTHAHPLDSDLSPVALGQISDLVHRLGYVGRPPYSYGAAQLMAACLRTILADVDDEARLRPLPSMDTRQAELLRYLRSRRCPPGGHPRGGMPAVLDVDLGSRAGVSRLAAARNILQLIQNHELCASPQGEPVEALRALGLSGPVPPTTGEALSLAAELRDRCLPAAPHHLAALRAMGWYDHNHSYSHSCSRGGSSSSSSSSSGSSGTAAAAVVGGGGSGGGEAGVPEPESVAHFKAVLRVLRRADTDAATPATRGALRHLCELRRQQHGGSGGGGATAAGSAGPAVAAGMAARLSDGFAGAVSGAAAGASGQHVAGSSSSSSSSSSSCPSQLEVRVAIEELPLSEQMADRLLELGWSGPMPATHGAALALEDYLANQRSPASYGSSSSGGGGSSSGSSSNGNGGGGSSSYASSYSRTSPSPYSSVTAATASGGRVSATTYGGSSSAGPGSGQSGMAFRRTNGPGSSSGSRSSYEPLDPSSYLPYRSTPPHHPNSGDQAGSESGSGAGASGHPSAHMTALISKLGSTPEEFLTKIQIRGMFPGSVSEWYLPTMSHEEAAHVLACLVAARRLVLQRVRGAGYDEYVERWSTAEAEGDWWGMEWLWH</sequence>
<accession>A0A836B4G0</accession>
<feature type="compositionally biased region" description="Low complexity" evidence="1">
    <location>
        <begin position="473"/>
        <end position="490"/>
    </location>
</feature>
<dbReference type="EMBL" id="JAEHOD010000024">
    <property type="protein sequence ID" value="KAG2446994.1"/>
    <property type="molecule type" value="Genomic_DNA"/>
</dbReference>
<comment type="caution">
    <text evidence="2">The sequence shown here is derived from an EMBL/GenBank/DDBJ whole genome shotgun (WGS) entry which is preliminary data.</text>
</comment>
<evidence type="ECO:0000313" key="2">
    <source>
        <dbReference type="EMBL" id="KAG2446994.1"/>
    </source>
</evidence>
<organism evidence="2 3">
    <name type="scientific">Chlamydomonas schloesseri</name>
    <dbReference type="NCBI Taxonomy" id="2026947"/>
    <lineage>
        <taxon>Eukaryota</taxon>
        <taxon>Viridiplantae</taxon>
        <taxon>Chlorophyta</taxon>
        <taxon>core chlorophytes</taxon>
        <taxon>Chlorophyceae</taxon>
        <taxon>CS clade</taxon>
        <taxon>Chlamydomonadales</taxon>
        <taxon>Chlamydomonadaceae</taxon>
        <taxon>Chlamydomonas</taxon>
    </lineage>
</organism>
<feature type="compositionally biased region" description="Low complexity" evidence="1">
    <location>
        <begin position="599"/>
        <end position="610"/>
    </location>
</feature>